<proteinExistence type="predicted"/>
<evidence type="ECO:0000313" key="3">
    <source>
        <dbReference type="Proteomes" id="UP000015106"/>
    </source>
</evidence>
<dbReference type="EnsemblPlants" id="TuG1812G0400002524.01.T01">
    <property type="protein sequence ID" value="TuG1812G0400002524.01.T01.cds368165"/>
    <property type="gene ID" value="TuG1812G0400002524.01"/>
</dbReference>
<evidence type="ECO:0000256" key="1">
    <source>
        <dbReference type="SAM" id="MobiDB-lite"/>
    </source>
</evidence>
<organism evidence="2 3">
    <name type="scientific">Triticum urartu</name>
    <name type="common">Red wild einkorn</name>
    <name type="synonym">Crithodium urartu</name>
    <dbReference type="NCBI Taxonomy" id="4572"/>
    <lineage>
        <taxon>Eukaryota</taxon>
        <taxon>Viridiplantae</taxon>
        <taxon>Streptophyta</taxon>
        <taxon>Embryophyta</taxon>
        <taxon>Tracheophyta</taxon>
        <taxon>Spermatophyta</taxon>
        <taxon>Magnoliopsida</taxon>
        <taxon>Liliopsida</taxon>
        <taxon>Poales</taxon>
        <taxon>Poaceae</taxon>
        <taxon>BOP clade</taxon>
        <taxon>Pooideae</taxon>
        <taxon>Triticodae</taxon>
        <taxon>Triticeae</taxon>
        <taxon>Triticinae</taxon>
        <taxon>Triticum</taxon>
    </lineage>
</organism>
<reference evidence="2" key="2">
    <citation type="submission" date="2018-03" db="EMBL/GenBank/DDBJ databases">
        <title>The Triticum urartu genome reveals the dynamic nature of wheat genome evolution.</title>
        <authorList>
            <person name="Ling H."/>
            <person name="Ma B."/>
            <person name="Shi X."/>
            <person name="Liu H."/>
            <person name="Dong L."/>
            <person name="Sun H."/>
            <person name="Cao Y."/>
            <person name="Gao Q."/>
            <person name="Zheng S."/>
            <person name="Li Y."/>
            <person name="Yu Y."/>
            <person name="Du H."/>
            <person name="Qi M."/>
            <person name="Li Y."/>
            <person name="Yu H."/>
            <person name="Cui Y."/>
            <person name="Wang N."/>
            <person name="Chen C."/>
            <person name="Wu H."/>
            <person name="Zhao Y."/>
            <person name="Zhang J."/>
            <person name="Li Y."/>
            <person name="Zhou W."/>
            <person name="Zhang B."/>
            <person name="Hu W."/>
            <person name="Eijk M."/>
            <person name="Tang J."/>
            <person name="Witsenboer H."/>
            <person name="Zhao S."/>
            <person name="Li Z."/>
            <person name="Zhang A."/>
            <person name="Wang D."/>
            <person name="Liang C."/>
        </authorList>
    </citation>
    <scope>NUCLEOTIDE SEQUENCE [LARGE SCALE GENOMIC DNA]</scope>
    <source>
        <strain evidence="2">cv. G1812</strain>
    </source>
</reference>
<dbReference type="Proteomes" id="UP000015106">
    <property type="component" value="Chromosome 4"/>
</dbReference>
<evidence type="ECO:0000313" key="2">
    <source>
        <dbReference type="EnsemblPlants" id="TuG1812G0400002524.01.T01.cds368165"/>
    </source>
</evidence>
<reference evidence="2" key="3">
    <citation type="submission" date="2022-06" db="UniProtKB">
        <authorList>
            <consortium name="EnsemblPlants"/>
        </authorList>
    </citation>
    <scope>IDENTIFICATION</scope>
</reference>
<dbReference type="AlphaFoldDB" id="A0A8R7Q682"/>
<sequence length="45" mass="5194">MDNNRQPDHHRKCCSGTDAPSNSSCDFCNRFHYVLFHSPVTFSSF</sequence>
<dbReference type="Gramene" id="TuG1812G0400002524.01.T01">
    <property type="protein sequence ID" value="TuG1812G0400002524.01.T01.cds368165"/>
    <property type="gene ID" value="TuG1812G0400002524.01"/>
</dbReference>
<feature type="region of interest" description="Disordered" evidence="1">
    <location>
        <begin position="1"/>
        <end position="22"/>
    </location>
</feature>
<reference evidence="3" key="1">
    <citation type="journal article" date="2013" name="Nature">
        <title>Draft genome of the wheat A-genome progenitor Triticum urartu.</title>
        <authorList>
            <person name="Ling H.Q."/>
            <person name="Zhao S."/>
            <person name="Liu D."/>
            <person name="Wang J."/>
            <person name="Sun H."/>
            <person name="Zhang C."/>
            <person name="Fan H."/>
            <person name="Li D."/>
            <person name="Dong L."/>
            <person name="Tao Y."/>
            <person name="Gao C."/>
            <person name="Wu H."/>
            <person name="Li Y."/>
            <person name="Cui Y."/>
            <person name="Guo X."/>
            <person name="Zheng S."/>
            <person name="Wang B."/>
            <person name="Yu K."/>
            <person name="Liang Q."/>
            <person name="Yang W."/>
            <person name="Lou X."/>
            <person name="Chen J."/>
            <person name="Feng M."/>
            <person name="Jian J."/>
            <person name="Zhang X."/>
            <person name="Luo G."/>
            <person name="Jiang Y."/>
            <person name="Liu J."/>
            <person name="Wang Z."/>
            <person name="Sha Y."/>
            <person name="Zhang B."/>
            <person name="Wu H."/>
            <person name="Tang D."/>
            <person name="Shen Q."/>
            <person name="Xue P."/>
            <person name="Zou S."/>
            <person name="Wang X."/>
            <person name="Liu X."/>
            <person name="Wang F."/>
            <person name="Yang Y."/>
            <person name="An X."/>
            <person name="Dong Z."/>
            <person name="Zhang K."/>
            <person name="Zhang X."/>
            <person name="Luo M.C."/>
            <person name="Dvorak J."/>
            <person name="Tong Y."/>
            <person name="Wang J."/>
            <person name="Yang H."/>
            <person name="Li Z."/>
            <person name="Wang D."/>
            <person name="Zhang A."/>
            <person name="Wang J."/>
        </authorList>
    </citation>
    <scope>NUCLEOTIDE SEQUENCE</scope>
    <source>
        <strain evidence="3">cv. G1812</strain>
    </source>
</reference>
<protein>
    <submittedName>
        <fullName evidence="2">Uncharacterized protein</fullName>
    </submittedName>
</protein>
<accession>A0A8R7Q682</accession>
<name>A0A8R7Q682_TRIUA</name>
<keyword evidence="3" id="KW-1185">Reference proteome</keyword>